<dbReference type="AlphaFoldDB" id="A0A4U0WMI4"/>
<evidence type="ECO:0000313" key="1">
    <source>
        <dbReference type="EMBL" id="TKA64432.1"/>
    </source>
</evidence>
<comment type="caution">
    <text evidence="1">The sequence shown here is derived from an EMBL/GenBank/DDBJ whole genome shotgun (WGS) entry which is preliminary data.</text>
</comment>
<sequence length="114" mass="12750">MTPEEYNIVGNKLVHYGESFDSNPDAYLPLLHPALTKAGRPRVRQPYVVQKSKAYWQAQCSFGNLRVTGSVGELQTRIRTRNIARDAQIALEADEACKSARRPCLAHSSYGQES</sequence>
<organism evidence="1 2">
    <name type="scientific">Friedmanniomyces simplex</name>
    <dbReference type="NCBI Taxonomy" id="329884"/>
    <lineage>
        <taxon>Eukaryota</taxon>
        <taxon>Fungi</taxon>
        <taxon>Dikarya</taxon>
        <taxon>Ascomycota</taxon>
        <taxon>Pezizomycotina</taxon>
        <taxon>Dothideomycetes</taxon>
        <taxon>Dothideomycetidae</taxon>
        <taxon>Mycosphaerellales</taxon>
        <taxon>Teratosphaeriaceae</taxon>
        <taxon>Friedmanniomyces</taxon>
    </lineage>
</organism>
<name>A0A4U0WMI4_9PEZI</name>
<dbReference type="EMBL" id="NAJQ01000840">
    <property type="protein sequence ID" value="TKA64432.1"/>
    <property type="molecule type" value="Genomic_DNA"/>
</dbReference>
<dbReference type="OrthoDB" id="4630416at2759"/>
<dbReference type="Proteomes" id="UP000309340">
    <property type="component" value="Unassembled WGS sequence"/>
</dbReference>
<gene>
    <name evidence="1" type="ORF">B0A55_09801</name>
</gene>
<protein>
    <submittedName>
        <fullName evidence="1">Uncharacterized protein</fullName>
    </submittedName>
</protein>
<keyword evidence="2" id="KW-1185">Reference proteome</keyword>
<accession>A0A4U0WMI4</accession>
<evidence type="ECO:0000313" key="2">
    <source>
        <dbReference type="Proteomes" id="UP000309340"/>
    </source>
</evidence>
<proteinExistence type="predicted"/>
<reference evidence="1 2" key="1">
    <citation type="submission" date="2017-03" db="EMBL/GenBank/DDBJ databases">
        <title>Genomes of endolithic fungi from Antarctica.</title>
        <authorList>
            <person name="Coleine C."/>
            <person name="Masonjones S."/>
            <person name="Stajich J.E."/>
        </authorList>
    </citation>
    <scope>NUCLEOTIDE SEQUENCE [LARGE SCALE GENOMIC DNA]</scope>
    <source>
        <strain evidence="1 2">CCFEE 5184</strain>
    </source>
</reference>